<keyword evidence="1" id="KW-1133">Transmembrane helix</keyword>
<dbReference type="AlphaFoldDB" id="B8F0N6"/>
<reference evidence="2 3" key="1">
    <citation type="journal article" date="2011" name="J. Bacteriol.">
        <title>Whole-genome sequences of two Borrelia afzelii and two Borrelia garinii Lyme disease agent isolates.</title>
        <authorList>
            <person name="Casjens S.R."/>
            <person name="Mongodin E.F."/>
            <person name="Qiu W.-G."/>
            <person name="Dunn J.J."/>
            <person name="Luft B.J."/>
            <person name="Fraser-Liggett C.M."/>
            <person name="Schutzer S.E."/>
        </authorList>
    </citation>
    <scope>NUCLEOTIDE SEQUENCE [LARGE SCALE GENOMIC DNA]</scope>
    <source>
        <strain evidence="2 3">PBr</strain>
    </source>
</reference>
<protein>
    <submittedName>
        <fullName evidence="2">Uncharacterized protein</fullName>
    </submittedName>
</protein>
<evidence type="ECO:0000256" key="1">
    <source>
        <dbReference type="SAM" id="Phobius"/>
    </source>
</evidence>
<dbReference type="Proteomes" id="UP000006103">
    <property type="component" value="Plasmid PBr_lp36"/>
</dbReference>
<evidence type="ECO:0000313" key="2">
    <source>
        <dbReference type="EMBL" id="ACL34482.1"/>
    </source>
</evidence>
<keyword evidence="2" id="KW-0614">Plasmid</keyword>
<gene>
    <name evidence="2" type="ORF">BGAPBR_K0003</name>
</gene>
<organism evidence="2 3">
    <name type="scientific">Borreliella garinii PBr</name>
    <dbReference type="NCBI Taxonomy" id="498743"/>
    <lineage>
        <taxon>Bacteria</taxon>
        <taxon>Pseudomonadati</taxon>
        <taxon>Spirochaetota</taxon>
        <taxon>Spirochaetia</taxon>
        <taxon>Spirochaetales</taxon>
        <taxon>Borreliaceae</taxon>
        <taxon>Borreliella</taxon>
    </lineage>
</organism>
<proteinExistence type="predicted"/>
<evidence type="ECO:0000313" key="3">
    <source>
        <dbReference type="Proteomes" id="UP000006103"/>
    </source>
</evidence>
<geneLocation type="plasmid" evidence="2 3">
    <name>PBr_lp36</name>
</geneLocation>
<keyword evidence="1" id="KW-0812">Transmembrane</keyword>
<keyword evidence="1" id="KW-0472">Membrane</keyword>
<keyword evidence="3" id="KW-1185">Reference proteome</keyword>
<accession>B8F0N6</accession>
<feature type="transmembrane region" description="Helical" evidence="1">
    <location>
        <begin position="12"/>
        <end position="33"/>
    </location>
</feature>
<dbReference type="EMBL" id="CP001302">
    <property type="protein sequence ID" value="ACL34482.1"/>
    <property type="molecule type" value="Genomic_DNA"/>
</dbReference>
<sequence length="41" mass="4507">MKKPLISDKTKGPIIAIAIGTNTIDIIVINLLLESRFLDNN</sequence>
<name>B8F0N6_BORGR</name>